<gene>
    <name evidence="1" type="ORF">PHYBLDRAFT_153670</name>
</gene>
<dbReference type="GeneID" id="28994127"/>
<evidence type="ECO:0000313" key="2">
    <source>
        <dbReference type="Proteomes" id="UP000077315"/>
    </source>
</evidence>
<dbReference type="EMBL" id="KV441011">
    <property type="protein sequence ID" value="OAD65278.1"/>
    <property type="molecule type" value="Genomic_DNA"/>
</dbReference>
<dbReference type="InParanoid" id="A0A167J6H7"/>
<name>A0A167J6H7_PHYB8</name>
<keyword evidence="2" id="KW-1185">Reference proteome</keyword>
<accession>A0A167J6H7</accession>
<dbReference type="Proteomes" id="UP000077315">
    <property type="component" value="Unassembled WGS sequence"/>
</dbReference>
<sequence>MGSHIRAHNQQTIRAVDMPLCPIIISDTIYLASALKNQEESSDFTIGSPLENCHVIAGDCTKGSPSTSVPLVYLRHAMGCFPRLKVVIN</sequence>
<reference evidence="2" key="1">
    <citation type="submission" date="2015-06" db="EMBL/GenBank/DDBJ databases">
        <title>Expansion of signal transduction pathways in fungi by whole-genome duplication.</title>
        <authorList>
            <consortium name="DOE Joint Genome Institute"/>
            <person name="Corrochano L.M."/>
            <person name="Kuo A."/>
            <person name="Marcet-Houben M."/>
            <person name="Polaino S."/>
            <person name="Salamov A."/>
            <person name="Villalobos J.M."/>
            <person name="Alvarez M.I."/>
            <person name="Avalos J."/>
            <person name="Benito E.P."/>
            <person name="Benoit I."/>
            <person name="Burger G."/>
            <person name="Camino L.P."/>
            <person name="Canovas D."/>
            <person name="Cerda-Olmedo E."/>
            <person name="Cheng J.-F."/>
            <person name="Dominguez A."/>
            <person name="Elias M."/>
            <person name="Eslava A.P."/>
            <person name="Glaser F."/>
            <person name="Grimwood J."/>
            <person name="Gutierrez G."/>
            <person name="Heitman J."/>
            <person name="Henrissat B."/>
            <person name="Iturriaga E.A."/>
            <person name="Lang B.F."/>
            <person name="Lavin J.L."/>
            <person name="Lee S."/>
            <person name="Li W."/>
            <person name="Lindquist E."/>
            <person name="Lopez-Garcia S."/>
            <person name="Luque E.M."/>
            <person name="Marcos A.T."/>
            <person name="Martin J."/>
            <person name="McCluskey K."/>
            <person name="Medina H.R."/>
            <person name="Miralles-Duran A."/>
            <person name="Miyazaki A."/>
            <person name="Munoz-Torres E."/>
            <person name="Oguiza J.A."/>
            <person name="Ohm R."/>
            <person name="Olmedo M."/>
            <person name="Orejas M."/>
            <person name="Ortiz-Castellanos L."/>
            <person name="Pisabarro A.G."/>
            <person name="Rodriguez-Romero J."/>
            <person name="Ruiz-Herrera J."/>
            <person name="Ruiz-Vazquez R."/>
            <person name="Sanz C."/>
            <person name="Schackwitz W."/>
            <person name="Schmutz J."/>
            <person name="Shahriari M."/>
            <person name="Shelest E."/>
            <person name="Silva-Franco F."/>
            <person name="Soanes D."/>
            <person name="Syed K."/>
            <person name="Tagua V.G."/>
            <person name="Talbot N.J."/>
            <person name="Thon M."/>
            <person name="De vries R.P."/>
            <person name="Wiebenga A."/>
            <person name="Yadav J.S."/>
            <person name="Braun E.L."/>
            <person name="Baker S."/>
            <person name="Garre V."/>
            <person name="Horwitz B."/>
            <person name="Torres-Martinez S."/>
            <person name="Idnurm A."/>
            <person name="Herrera-Estrella A."/>
            <person name="Gabaldon T."/>
            <person name="Grigoriev I.V."/>
        </authorList>
    </citation>
    <scope>NUCLEOTIDE SEQUENCE [LARGE SCALE GENOMIC DNA]</scope>
    <source>
        <strain evidence="2">NRRL 1555(-)</strain>
    </source>
</reference>
<organism evidence="1 2">
    <name type="scientific">Phycomyces blakesleeanus (strain ATCC 8743b / DSM 1359 / FGSC 10004 / NBRC 33097 / NRRL 1555)</name>
    <dbReference type="NCBI Taxonomy" id="763407"/>
    <lineage>
        <taxon>Eukaryota</taxon>
        <taxon>Fungi</taxon>
        <taxon>Fungi incertae sedis</taxon>
        <taxon>Mucoromycota</taxon>
        <taxon>Mucoromycotina</taxon>
        <taxon>Mucoromycetes</taxon>
        <taxon>Mucorales</taxon>
        <taxon>Phycomycetaceae</taxon>
        <taxon>Phycomyces</taxon>
    </lineage>
</organism>
<proteinExistence type="predicted"/>
<evidence type="ECO:0000313" key="1">
    <source>
        <dbReference type="EMBL" id="OAD65278.1"/>
    </source>
</evidence>
<dbReference type="RefSeq" id="XP_018283318.1">
    <property type="nucleotide sequence ID" value="XM_018433221.1"/>
</dbReference>
<protein>
    <submittedName>
        <fullName evidence="1">Uncharacterized protein</fullName>
    </submittedName>
</protein>
<dbReference type="AlphaFoldDB" id="A0A167J6H7"/>
<dbReference type="VEuPathDB" id="FungiDB:PHYBLDRAFT_153670"/>